<evidence type="ECO:0000256" key="1">
    <source>
        <dbReference type="ARBA" id="ARBA00004141"/>
    </source>
</evidence>
<protein>
    <submittedName>
        <fullName evidence="8">Uncharacterized protein</fullName>
    </submittedName>
</protein>
<proteinExistence type="inferred from homology"/>
<dbReference type="OrthoDB" id="3222at2759"/>
<dbReference type="SUPFAM" id="SSF81338">
    <property type="entry name" value="Aquaporin-like"/>
    <property type="match status" value="1"/>
</dbReference>
<dbReference type="EMBL" id="GL349459">
    <property type="protein sequence ID" value="KNC50030.1"/>
    <property type="molecule type" value="Genomic_DNA"/>
</dbReference>
<keyword evidence="3 6" id="KW-0812">Transmembrane</keyword>
<dbReference type="InterPro" id="IPR034294">
    <property type="entry name" value="Aquaporin_transptr"/>
</dbReference>
<dbReference type="eggNOG" id="KOG0223">
    <property type="taxonomic scope" value="Eukaryota"/>
</dbReference>
<dbReference type="AlphaFoldDB" id="A0A0L0DCR5"/>
<keyword evidence="9" id="KW-1185">Reference proteome</keyword>
<dbReference type="InterPro" id="IPR000425">
    <property type="entry name" value="MIP"/>
</dbReference>
<evidence type="ECO:0000256" key="7">
    <source>
        <dbReference type="SAM" id="Phobius"/>
    </source>
</evidence>
<evidence type="ECO:0000256" key="5">
    <source>
        <dbReference type="ARBA" id="ARBA00023136"/>
    </source>
</evidence>
<evidence type="ECO:0000256" key="4">
    <source>
        <dbReference type="ARBA" id="ARBA00022989"/>
    </source>
</evidence>
<evidence type="ECO:0000256" key="3">
    <source>
        <dbReference type="ARBA" id="ARBA00022692"/>
    </source>
</evidence>
<evidence type="ECO:0000313" key="8">
    <source>
        <dbReference type="EMBL" id="KNC50030.1"/>
    </source>
</evidence>
<feature type="transmembrane region" description="Helical" evidence="7">
    <location>
        <begin position="54"/>
        <end position="76"/>
    </location>
</feature>
<keyword evidence="5 7" id="KW-0472">Membrane</keyword>
<feature type="transmembrane region" description="Helical" evidence="7">
    <location>
        <begin position="222"/>
        <end position="245"/>
    </location>
</feature>
<accession>A0A0L0DCR5</accession>
<dbReference type="Proteomes" id="UP000054408">
    <property type="component" value="Unassembled WGS sequence"/>
</dbReference>
<dbReference type="PANTHER" id="PTHR19139">
    <property type="entry name" value="AQUAPORIN TRANSPORTER"/>
    <property type="match status" value="1"/>
</dbReference>
<comment type="similarity">
    <text evidence="2 6">Belongs to the MIP/aquaporin (TC 1.A.8) family.</text>
</comment>
<dbReference type="OMA" id="IRAIAYF"/>
<evidence type="ECO:0000313" key="9">
    <source>
        <dbReference type="Proteomes" id="UP000054408"/>
    </source>
</evidence>
<dbReference type="PRINTS" id="PR00783">
    <property type="entry name" value="MINTRINSICP"/>
</dbReference>
<dbReference type="STRING" id="461836.A0A0L0DCR5"/>
<dbReference type="GeneID" id="25565119"/>
<dbReference type="GO" id="GO:0015250">
    <property type="term" value="F:water channel activity"/>
    <property type="evidence" value="ECO:0007669"/>
    <property type="project" value="TreeGrafter"/>
</dbReference>
<dbReference type="GO" id="GO:0005886">
    <property type="term" value="C:plasma membrane"/>
    <property type="evidence" value="ECO:0007669"/>
    <property type="project" value="TreeGrafter"/>
</dbReference>
<dbReference type="Gene3D" id="1.20.1080.10">
    <property type="entry name" value="Glycerol uptake facilitator protein"/>
    <property type="match status" value="1"/>
</dbReference>
<dbReference type="PANTHER" id="PTHR19139:SF199">
    <property type="entry name" value="MIP17260P"/>
    <property type="match status" value="1"/>
</dbReference>
<gene>
    <name evidence="8" type="ORF">AMSG_05789</name>
</gene>
<feature type="transmembrane region" description="Helical" evidence="7">
    <location>
        <begin position="23"/>
        <end position="42"/>
    </location>
</feature>
<sequence>MMSERTGDAAGDKEPTPSLWRKVLAETFGTTMLVTIGCGALASNGAGLSTLVPAWAFSGVVMAMIMSLGGISGAHLNPNVSLACVVLQTLTVVEGVAFMAAQMVGGVLGAAFLWLVLPPSTDPGMPDLAVSCTRLAPRMHGWQGMLVEAVGTCLLVTVVLVADVHRPSKRDSTLSGPQGVMLALMSIILFAGPLTGAGLNYARVFGPALISSGDCWDNHWLWPVGEALGTLLGVAVAVTIVPGLWRRVLPTKKEPAVGMTNMAYAATQA</sequence>
<organism evidence="8 9">
    <name type="scientific">Thecamonas trahens ATCC 50062</name>
    <dbReference type="NCBI Taxonomy" id="461836"/>
    <lineage>
        <taxon>Eukaryota</taxon>
        <taxon>Apusozoa</taxon>
        <taxon>Apusomonadida</taxon>
        <taxon>Apusomonadidae</taxon>
        <taxon>Thecamonas</taxon>
    </lineage>
</organism>
<evidence type="ECO:0000256" key="6">
    <source>
        <dbReference type="RuleBase" id="RU000477"/>
    </source>
</evidence>
<comment type="subcellular location">
    <subcellularLocation>
        <location evidence="1">Membrane</location>
        <topology evidence="1">Multi-pass membrane protein</topology>
    </subcellularLocation>
</comment>
<dbReference type="Pfam" id="PF00230">
    <property type="entry name" value="MIP"/>
    <property type="match status" value="1"/>
</dbReference>
<feature type="transmembrane region" description="Helical" evidence="7">
    <location>
        <begin position="96"/>
        <end position="117"/>
    </location>
</feature>
<evidence type="ECO:0000256" key="2">
    <source>
        <dbReference type="ARBA" id="ARBA00006175"/>
    </source>
</evidence>
<keyword evidence="6" id="KW-0813">Transport</keyword>
<dbReference type="RefSeq" id="XP_013757197.1">
    <property type="nucleotide sequence ID" value="XM_013901743.1"/>
</dbReference>
<keyword evidence="4 7" id="KW-1133">Transmembrane helix</keyword>
<reference evidence="8 9" key="1">
    <citation type="submission" date="2010-05" db="EMBL/GenBank/DDBJ databases">
        <title>The Genome Sequence of Thecamonas trahens ATCC 50062.</title>
        <authorList>
            <consortium name="The Broad Institute Genome Sequencing Platform"/>
            <person name="Russ C."/>
            <person name="Cuomo C."/>
            <person name="Shea T."/>
            <person name="Young S.K."/>
            <person name="Zeng Q."/>
            <person name="Koehrsen M."/>
            <person name="Haas B."/>
            <person name="Borodovsky M."/>
            <person name="Guigo R."/>
            <person name="Alvarado L."/>
            <person name="Berlin A."/>
            <person name="Bochicchio J."/>
            <person name="Borenstein D."/>
            <person name="Chapman S."/>
            <person name="Chen Z."/>
            <person name="Freedman E."/>
            <person name="Gellesch M."/>
            <person name="Goldberg J."/>
            <person name="Griggs A."/>
            <person name="Gujja S."/>
            <person name="Heilman E."/>
            <person name="Heiman D."/>
            <person name="Hepburn T."/>
            <person name="Howarth C."/>
            <person name="Jen D."/>
            <person name="Larson L."/>
            <person name="Mehta T."/>
            <person name="Park D."/>
            <person name="Pearson M."/>
            <person name="Roberts A."/>
            <person name="Saif S."/>
            <person name="Shenoy N."/>
            <person name="Sisk P."/>
            <person name="Stolte C."/>
            <person name="Sykes S."/>
            <person name="Thomson T."/>
            <person name="Walk T."/>
            <person name="White J."/>
            <person name="Yandava C."/>
            <person name="Burger G."/>
            <person name="Gray M.W."/>
            <person name="Holland P.W.H."/>
            <person name="King N."/>
            <person name="Lang F.B.F."/>
            <person name="Roger A.J."/>
            <person name="Ruiz-Trillo I."/>
            <person name="Lander E."/>
            <person name="Nusbaum C."/>
        </authorList>
    </citation>
    <scope>NUCLEOTIDE SEQUENCE [LARGE SCALE GENOMIC DNA]</scope>
    <source>
        <strain evidence="8 9">ATCC 50062</strain>
    </source>
</reference>
<feature type="transmembrane region" description="Helical" evidence="7">
    <location>
        <begin position="142"/>
        <end position="162"/>
    </location>
</feature>
<feature type="transmembrane region" description="Helical" evidence="7">
    <location>
        <begin position="182"/>
        <end position="202"/>
    </location>
</feature>
<name>A0A0L0DCR5_THETB</name>
<dbReference type="InterPro" id="IPR023271">
    <property type="entry name" value="Aquaporin-like"/>
</dbReference>